<dbReference type="InterPro" id="IPR050882">
    <property type="entry name" value="Prepilin_peptidase/N-MTase"/>
</dbReference>
<evidence type="ECO:0000256" key="5">
    <source>
        <dbReference type="ARBA" id="ARBA00022692"/>
    </source>
</evidence>
<comment type="function">
    <text evidence="9">Plays an essential role in type IV pili and type II pseudopili formation by proteolytically removing the leader sequence from substrate proteins and subsequently monomethylating the alpha-amino group of the newly exposed N-terminal phenylalanine.</text>
</comment>
<evidence type="ECO:0000256" key="8">
    <source>
        <dbReference type="RuleBase" id="RU003793"/>
    </source>
</evidence>
<keyword evidence="6 10" id="KW-1133">Transmembrane helix</keyword>
<keyword evidence="4" id="KW-0997">Cell inner membrane</keyword>
<keyword evidence="9" id="KW-0511">Multifunctional enzyme</keyword>
<proteinExistence type="inferred from homology"/>
<dbReference type="EC" id="3.4.23.43" evidence="9"/>
<keyword evidence="5 9" id="KW-0812">Transmembrane</keyword>
<dbReference type="GO" id="GO:0005886">
    <property type="term" value="C:plasma membrane"/>
    <property type="evidence" value="ECO:0007669"/>
    <property type="project" value="UniProtKB-SubCell"/>
</dbReference>
<feature type="transmembrane region" description="Helical" evidence="10">
    <location>
        <begin position="77"/>
        <end position="98"/>
    </location>
</feature>
<comment type="catalytic activity">
    <reaction evidence="9">
        <text>Typically cleaves a -Gly-|-Phe- bond to release an N-terminal, basic peptide of 5-8 residues from type IV prepilin, and then N-methylates the new N-terminal amino group, the methyl donor being S-adenosyl-L-methionine.</text>
        <dbReference type="EC" id="3.4.23.43"/>
    </reaction>
</comment>
<evidence type="ECO:0000256" key="7">
    <source>
        <dbReference type="ARBA" id="ARBA00023136"/>
    </source>
</evidence>
<dbReference type="GO" id="GO:0004190">
    <property type="term" value="F:aspartic-type endopeptidase activity"/>
    <property type="evidence" value="ECO:0007669"/>
    <property type="project" value="UniProtKB-EC"/>
</dbReference>
<evidence type="ECO:0000256" key="1">
    <source>
        <dbReference type="ARBA" id="ARBA00004429"/>
    </source>
</evidence>
<gene>
    <name evidence="13" type="ORF">D7D48_04590</name>
</gene>
<comment type="subcellular location">
    <subcellularLocation>
        <location evidence="1">Cell inner membrane</location>
        <topology evidence="1">Multi-pass membrane protein</topology>
    </subcellularLocation>
    <subcellularLocation>
        <location evidence="9">Cell membrane</location>
        <topology evidence="9">Multi-pass membrane protein</topology>
    </subcellularLocation>
</comment>
<keyword evidence="14" id="KW-1185">Reference proteome</keyword>
<evidence type="ECO:0000259" key="11">
    <source>
        <dbReference type="Pfam" id="PF01478"/>
    </source>
</evidence>
<evidence type="ECO:0000259" key="12">
    <source>
        <dbReference type="Pfam" id="PF06750"/>
    </source>
</evidence>
<dbReference type="GO" id="GO:0032259">
    <property type="term" value="P:methylation"/>
    <property type="evidence" value="ECO:0007669"/>
    <property type="project" value="UniProtKB-KW"/>
</dbReference>
<evidence type="ECO:0000256" key="3">
    <source>
        <dbReference type="ARBA" id="ARBA00022475"/>
    </source>
</evidence>
<dbReference type="Pfam" id="PF06750">
    <property type="entry name" value="A24_N_bact"/>
    <property type="match status" value="1"/>
</dbReference>
<dbReference type="OrthoDB" id="9789291at2"/>
<evidence type="ECO:0000256" key="2">
    <source>
        <dbReference type="ARBA" id="ARBA00005801"/>
    </source>
</evidence>
<dbReference type="GO" id="GO:0008168">
    <property type="term" value="F:methyltransferase activity"/>
    <property type="evidence" value="ECO:0007669"/>
    <property type="project" value="UniProtKB-KW"/>
</dbReference>
<dbReference type="Pfam" id="PF01478">
    <property type="entry name" value="Peptidase_A24"/>
    <property type="match status" value="1"/>
</dbReference>
<dbReference type="AlphaFoldDB" id="A0A3R8Q5S1"/>
<dbReference type="Proteomes" id="UP000268553">
    <property type="component" value="Unassembled WGS sequence"/>
</dbReference>
<keyword evidence="9" id="KW-0645">Protease</keyword>
<feature type="transmembrane region" description="Helical" evidence="10">
    <location>
        <begin position="6"/>
        <end position="29"/>
    </location>
</feature>
<name>A0A3R8Q5S1_9SPHN</name>
<dbReference type="PRINTS" id="PR00864">
    <property type="entry name" value="PREPILNPTASE"/>
</dbReference>
<keyword evidence="9" id="KW-0489">Methyltransferase</keyword>
<accession>A0A3R8Q5S1</accession>
<keyword evidence="9" id="KW-0808">Transferase</keyword>
<dbReference type="Gene3D" id="1.20.120.1220">
    <property type="match status" value="1"/>
</dbReference>
<dbReference type="InterPro" id="IPR014032">
    <property type="entry name" value="Peptidase_A24A_bac"/>
</dbReference>
<dbReference type="InterPro" id="IPR010627">
    <property type="entry name" value="Prepilin_pept_A24_N"/>
</dbReference>
<evidence type="ECO:0000313" key="13">
    <source>
        <dbReference type="EMBL" id="RRQ52864.1"/>
    </source>
</evidence>
<dbReference type="EMBL" id="RWJI01000001">
    <property type="protein sequence ID" value="RRQ52864.1"/>
    <property type="molecule type" value="Genomic_DNA"/>
</dbReference>
<keyword evidence="3" id="KW-1003">Cell membrane</keyword>
<feature type="transmembrane region" description="Helical" evidence="10">
    <location>
        <begin position="131"/>
        <end position="150"/>
    </location>
</feature>
<evidence type="ECO:0000256" key="9">
    <source>
        <dbReference type="RuleBase" id="RU003794"/>
    </source>
</evidence>
<reference evidence="13 14" key="1">
    <citation type="submission" date="2018-12" db="EMBL/GenBank/DDBJ databases">
        <authorList>
            <person name="Kim S.-J."/>
            <person name="Jung G.-Y."/>
        </authorList>
    </citation>
    <scope>NUCLEOTIDE SEQUENCE [LARGE SCALE GENOMIC DNA]</scope>
    <source>
        <strain evidence="13 14">03SU3-P</strain>
    </source>
</reference>
<feature type="transmembrane region" description="Helical" evidence="10">
    <location>
        <begin position="104"/>
        <end position="122"/>
    </location>
</feature>
<dbReference type="InterPro" id="IPR000045">
    <property type="entry name" value="Prepilin_IV_endopep_pep"/>
</dbReference>
<comment type="similarity">
    <text evidence="2 8">Belongs to the peptidase A24 family.</text>
</comment>
<dbReference type="GO" id="GO:0006465">
    <property type="term" value="P:signal peptide processing"/>
    <property type="evidence" value="ECO:0007669"/>
    <property type="project" value="TreeGrafter"/>
</dbReference>
<sequence>MLGALPFWYQTMLVMIFGLIWGSFIAALCSRWPRGERVSDGRSHCDHCQTTLRVKDLVPLVSYLWLCGKCRYCGQSIAISALYIEVASAAIGLFAVMFLSGGQAVAAAVFGWLLLPLIILDFQQLWLPNRLVLVLALAGVFIGPFLVPDVNWPDRILGGIFGFLALEVIRQAFRKLRQVEGMGGGDPKLFGAIGLWIGWQGLPMTLLLATLIGFICIAVAFALSKKSDTQLPFGAYMGMAAFAIVLLALA</sequence>
<dbReference type="PANTHER" id="PTHR30487">
    <property type="entry name" value="TYPE 4 PREPILIN-LIKE PROTEINS LEADER PEPTIDE-PROCESSING ENZYME"/>
    <property type="match status" value="1"/>
</dbReference>
<comment type="caution">
    <text evidence="13">The sequence shown here is derived from an EMBL/GenBank/DDBJ whole genome shotgun (WGS) entry which is preliminary data.</text>
</comment>
<keyword evidence="7 10" id="KW-0472">Membrane</keyword>
<dbReference type="EC" id="2.1.1.-" evidence="9"/>
<feature type="domain" description="Prepilin peptidase A24 N-terminal" evidence="12">
    <location>
        <begin position="16"/>
        <end position="97"/>
    </location>
</feature>
<organism evidence="13 14">
    <name type="scientific">Sphingorhabdus wooponensis</name>
    <dbReference type="NCBI Taxonomy" id="940136"/>
    <lineage>
        <taxon>Bacteria</taxon>
        <taxon>Pseudomonadati</taxon>
        <taxon>Pseudomonadota</taxon>
        <taxon>Alphaproteobacteria</taxon>
        <taxon>Sphingomonadales</taxon>
        <taxon>Sphingomonadaceae</taxon>
        <taxon>Sphingorhabdus</taxon>
    </lineage>
</organism>
<feature type="transmembrane region" description="Helical" evidence="10">
    <location>
        <begin position="233"/>
        <end position="249"/>
    </location>
</feature>
<feature type="transmembrane region" description="Helical" evidence="10">
    <location>
        <begin position="193"/>
        <end position="221"/>
    </location>
</feature>
<evidence type="ECO:0000313" key="14">
    <source>
        <dbReference type="Proteomes" id="UP000268553"/>
    </source>
</evidence>
<dbReference type="PANTHER" id="PTHR30487:SF0">
    <property type="entry name" value="PREPILIN LEADER PEPTIDASE_N-METHYLTRANSFERASE-RELATED"/>
    <property type="match status" value="1"/>
</dbReference>
<evidence type="ECO:0000256" key="10">
    <source>
        <dbReference type="SAM" id="Phobius"/>
    </source>
</evidence>
<evidence type="ECO:0000256" key="4">
    <source>
        <dbReference type="ARBA" id="ARBA00022519"/>
    </source>
</evidence>
<feature type="domain" description="Prepilin type IV endopeptidase peptidase" evidence="11">
    <location>
        <begin position="109"/>
        <end position="216"/>
    </location>
</feature>
<protein>
    <recommendedName>
        <fullName evidence="9">Prepilin leader peptidase/N-methyltransferase</fullName>
        <ecNumber evidence="9">2.1.1.-</ecNumber>
        <ecNumber evidence="9">3.4.23.43</ecNumber>
    </recommendedName>
</protein>
<evidence type="ECO:0000256" key="6">
    <source>
        <dbReference type="ARBA" id="ARBA00022989"/>
    </source>
</evidence>
<keyword evidence="9" id="KW-0378">Hydrolase</keyword>